<name>A0A6F8PAG3_PSEPU</name>
<protein>
    <submittedName>
        <fullName evidence="1">Uncharacterized protein</fullName>
    </submittedName>
</protein>
<evidence type="ECO:0000313" key="1">
    <source>
        <dbReference type="EMBL" id="BBJ01575.1"/>
    </source>
</evidence>
<accession>A0A6F8PAG3</accession>
<dbReference type="RefSeq" id="WP_155403412.1">
    <property type="nucleotide sequence ID" value="NZ_BBQL01000081.1"/>
</dbReference>
<reference evidence="1" key="1">
    <citation type="journal article" date="2019" name="Genes (Basel)">
        <title>Biphenyl/PCB Degrading bph Genes of Ten Bacterial Strains Isolated from Biphenyl-Contaminated Soil in Kitakyushu, Japan: Comparative and Dynamic Features as Integrative Conjugative Elements (ICEs).</title>
        <authorList>
            <person name="Hirose J."/>
            <person name="Fujihara H."/>
            <person name="Watanabe T."/>
            <person name="Kimura N."/>
            <person name="Suenaga H."/>
            <person name="Futagami T."/>
            <person name="Goto M."/>
            <person name="Suyama A."/>
            <person name="Furukawa K."/>
        </authorList>
    </citation>
    <scope>NUCLEOTIDE SEQUENCE</scope>
    <source>
        <strain evidence="1">KF703</strain>
    </source>
</reference>
<sequence>MGAARDFFEEKIYGHPVSAILTSDDSMACVNLSGASFGLPRATMRVAPGDPDKPAASKAVFYVRFFTKPVAVHVIGCSASQNLEGCSVVQL</sequence>
<dbReference type="EMBL" id="LC469609">
    <property type="protein sequence ID" value="BBJ01575.1"/>
    <property type="molecule type" value="Genomic_DNA"/>
</dbReference>
<proteinExistence type="predicted"/>
<organism evidence="1">
    <name type="scientific">Pseudomonas putida</name>
    <name type="common">Arthrobacter siderocapsulatus</name>
    <dbReference type="NCBI Taxonomy" id="303"/>
    <lineage>
        <taxon>Bacteria</taxon>
        <taxon>Pseudomonadati</taxon>
        <taxon>Pseudomonadota</taxon>
        <taxon>Gammaproteobacteria</taxon>
        <taxon>Pseudomonadales</taxon>
        <taxon>Pseudomonadaceae</taxon>
        <taxon>Pseudomonas</taxon>
    </lineage>
</organism>
<dbReference type="AlphaFoldDB" id="A0A6F8PAG3"/>